<dbReference type="Proteomes" id="UP000189677">
    <property type="component" value="Chromosome"/>
</dbReference>
<dbReference type="InterPro" id="IPR002477">
    <property type="entry name" value="Peptidoglycan-bd-like"/>
</dbReference>
<keyword evidence="4" id="KW-1185">Reference proteome</keyword>
<dbReference type="SUPFAM" id="SSF47090">
    <property type="entry name" value="PGBD-like"/>
    <property type="match status" value="1"/>
</dbReference>
<dbReference type="AlphaFoldDB" id="A0A1U9R175"/>
<dbReference type="KEGG" id="snw:BBN63_31845"/>
<dbReference type="InterPro" id="IPR036366">
    <property type="entry name" value="PGBDSf"/>
</dbReference>
<name>A0A1U9R175_STRNV</name>
<feature type="signal peptide" evidence="1">
    <location>
        <begin position="1"/>
        <end position="25"/>
    </location>
</feature>
<protein>
    <recommendedName>
        <fullName evidence="2">Peptidoglycan binding-like domain-containing protein</fullName>
    </recommendedName>
</protein>
<dbReference type="Gene3D" id="1.10.101.10">
    <property type="entry name" value="PGBD-like superfamily/PGBD"/>
    <property type="match status" value="1"/>
</dbReference>
<dbReference type="Pfam" id="PF01471">
    <property type="entry name" value="PG_binding_1"/>
    <property type="match status" value="1"/>
</dbReference>
<accession>A0A1U9R175</accession>
<reference evidence="3 4" key="1">
    <citation type="submission" date="2016-11" db="EMBL/GenBank/DDBJ databases">
        <title>Complete genome sequence of Streptomyces niveus SCSIO 3406.</title>
        <authorList>
            <person name="Zhu Q."/>
            <person name="Cheng W."/>
            <person name="Song Y."/>
            <person name="Li Q."/>
            <person name="Ju J."/>
        </authorList>
    </citation>
    <scope>NUCLEOTIDE SEQUENCE [LARGE SCALE GENOMIC DNA]</scope>
    <source>
        <strain evidence="3 4">SCSIO 3406</strain>
    </source>
</reference>
<evidence type="ECO:0000313" key="4">
    <source>
        <dbReference type="Proteomes" id="UP000189677"/>
    </source>
</evidence>
<feature type="chain" id="PRO_5012459861" description="Peptidoglycan binding-like domain-containing protein" evidence="1">
    <location>
        <begin position="26"/>
        <end position="138"/>
    </location>
</feature>
<evidence type="ECO:0000256" key="1">
    <source>
        <dbReference type="SAM" id="SignalP"/>
    </source>
</evidence>
<sequence length="138" mass="14126">MLPAKSAMLAGTVLLSSLGLGVATAGPAAAYAGYCNSTVSGLLHSGWSTPVPAYKGSVDCYMEKGAQSSAVSALQRALKYCYGQNLSVDGIFGNDTRNALINAQSKEKISADGGYGTQTRKALKWYGSSSDTCAGLKG</sequence>
<proteinExistence type="predicted"/>
<keyword evidence="1" id="KW-0732">Signal</keyword>
<organism evidence="3 4">
    <name type="scientific">Streptomyces niveus</name>
    <name type="common">Streptomyces spheroides</name>
    <dbReference type="NCBI Taxonomy" id="193462"/>
    <lineage>
        <taxon>Bacteria</taxon>
        <taxon>Bacillati</taxon>
        <taxon>Actinomycetota</taxon>
        <taxon>Actinomycetes</taxon>
        <taxon>Kitasatosporales</taxon>
        <taxon>Streptomycetaceae</taxon>
        <taxon>Streptomyces</taxon>
    </lineage>
</organism>
<dbReference type="EMBL" id="CP018047">
    <property type="protein sequence ID" value="AQU70089.1"/>
    <property type="molecule type" value="Genomic_DNA"/>
</dbReference>
<evidence type="ECO:0000313" key="3">
    <source>
        <dbReference type="EMBL" id="AQU70089.1"/>
    </source>
</evidence>
<evidence type="ECO:0000259" key="2">
    <source>
        <dbReference type="Pfam" id="PF01471"/>
    </source>
</evidence>
<gene>
    <name evidence="3" type="ORF">BBN63_31845</name>
</gene>
<dbReference type="InterPro" id="IPR036365">
    <property type="entry name" value="PGBD-like_sf"/>
</dbReference>
<feature type="domain" description="Peptidoglycan binding-like" evidence="2">
    <location>
        <begin position="68"/>
        <end position="123"/>
    </location>
</feature>